<evidence type="ECO:0000313" key="1">
    <source>
        <dbReference type="EMBL" id="KAH7851297.1"/>
    </source>
</evidence>
<dbReference type="Proteomes" id="UP000828048">
    <property type="component" value="Chromosome 8"/>
</dbReference>
<organism evidence="1 2">
    <name type="scientific">Vaccinium darrowii</name>
    <dbReference type="NCBI Taxonomy" id="229202"/>
    <lineage>
        <taxon>Eukaryota</taxon>
        <taxon>Viridiplantae</taxon>
        <taxon>Streptophyta</taxon>
        <taxon>Embryophyta</taxon>
        <taxon>Tracheophyta</taxon>
        <taxon>Spermatophyta</taxon>
        <taxon>Magnoliopsida</taxon>
        <taxon>eudicotyledons</taxon>
        <taxon>Gunneridae</taxon>
        <taxon>Pentapetalae</taxon>
        <taxon>asterids</taxon>
        <taxon>Ericales</taxon>
        <taxon>Ericaceae</taxon>
        <taxon>Vaccinioideae</taxon>
        <taxon>Vaccinieae</taxon>
        <taxon>Vaccinium</taxon>
    </lineage>
</organism>
<evidence type="ECO:0000313" key="2">
    <source>
        <dbReference type="Proteomes" id="UP000828048"/>
    </source>
</evidence>
<gene>
    <name evidence="1" type="ORF">Vadar_009501</name>
</gene>
<protein>
    <submittedName>
        <fullName evidence="1">Uncharacterized protein</fullName>
    </submittedName>
</protein>
<dbReference type="EMBL" id="CM037158">
    <property type="protein sequence ID" value="KAH7851297.1"/>
    <property type="molecule type" value="Genomic_DNA"/>
</dbReference>
<name>A0ACB7YD87_9ERIC</name>
<reference evidence="1 2" key="1">
    <citation type="journal article" date="2021" name="Hortic Res">
        <title>High-quality reference genome and annotation aids understanding of berry development for evergreen blueberry (Vaccinium darrowii).</title>
        <authorList>
            <person name="Yu J."/>
            <person name="Hulse-Kemp A.M."/>
            <person name="Babiker E."/>
            <person name="Staton M."/>
        </authorList>
    </citation>
    <scope>NUCLEOTIDE SEQUENCE [LARGE SCALE GENOMIC DNA]</scope>
    <source>
        <strain evidence="2">cv. NJ 8807/NJ 8810</strain>
        <tissue evidence="1">Young leaf</tissue>
    </source>
</reference>
<accession>A0ACB7YD87</accession>
<keyword evidence="2" id="KW-1185">Reference proteome</keyword>
<proteinExistence type="predicted"/>
<comment type="caution">
    <text evidence="1">The sequence shown here is derived from an EMBL/GenBank/DDBJ whole genome shotgun (WGS) entry which is preliminary data.</text>
</comment>
<sequence>MSDFGKLPVENAVDILARLSVRSLGRCRCVCKSWRSLIADPIFINEQLCINQNRRRIDGDHHHYSYIKYSDRIIHKYVFGNSSTYHSLRCQNTCREHKQIEKPRLTGVCTVTSSCNGILCLLHRHQIGSVYLNAIFLWNPLVKKIKILPKPHFQTSPNIDESVAIGFVPQANEYKVVRLNLARTWDDSSPQTVEIYSLRKDSWRTWSGEDIQWRLFGDTANECVNGSIYWKAKKKVCDGDSQLMVICFHLADEVFKEISLPEYHREVWFISVSVIHEKLAFSVACGSETPYGGVLEIWLLKESYDGESWKKFGNLIFRPGMYKVDSLLMKNGEFALNDSCNNKLIVLDPKIQRIVAIHGWEDKELTCTESLVLLNEGIDVSSTEMWKFARDFEREKTEACRKMKEQRRQEGEEEVQEVELGIALRVVKGVIEVMGLFVGLCFLGLMAIMGLMAILNVFFKFEESVVICLTVLLTIALMFAH</sequence>